<accession>A0A8S4QTN7</accession>
<dbReference type="Proteomes" id="UP000838756">
    <property type="component" value="Unassembled WGS sequence"/>
</dbReference>
<dbReference type="OrthoDB" id="5986054at2759"/>
<dbReference type="InterPro" id="IPR036058">
    <property type="entry name" value="Kazal_dom_sf"/>
</dbReference>
<evidence type="ECO:0000259" key="1">
    <source>
        <dbReference type="PROSITE" id="PS51465"/>
    </source>
</evidence>
<protein>
    <submittedName>
        <fullName evidence="2">Jg27233 protein</fullName>
    </submittedName>
</protein>
<comment type="caution">
    <text evidence="2">The sequence shown here is derived from an EMBL/GenBank/DDBJ whole genome shotgun (WGS) entry which is preliminary data.</text>
</comment>
<evidence type="ECO:0000313" key="3">
    <source>
        <dbReference type="Proteomes" id="UP000838756"/>
    </source>
</evidence>
<dbReference type="SUPFAM" id="SSF100895">
    <property type="entry name" value="Kazal-type serine protease inhibitors"/>
    <property type="match status" value="1"/>
</dbReference>
<feature type="domain" description="Kazal-like" evidence="1">
    <location>
        <begin position="59"/>
        <end position="117"/>
    </location>
</feature>
<proteinExistence type="predicted"/>
<reference evidence="2" key="1">
    <citation type="submission" date="2022-03" db="EMBL/GenBank/DDBJ databases">
        <authorList>
            <person name="Lindestad O."/>
        </authorList>
    </citation>
    <scope>NUCLEOTIDE SEQUENCE</scope>
</reference>
<organism evidence="2 3">
    <name type="scientific">Pararge aegeria aegeria</name>
    <dbReference type="NCBI Taxonomy" id="348720"/>
    <lineage>
        <taxon>Eukaryota</taxon>
        <taxon>Metazoa</taxon>
        <taxon>Ecdysozoa</taxon>
        <taxon>Arthropoda</taxon>
        <taxon>Hexapoda</taxon>
        <taxon>Insecta</taxon>
        <taxon>Pterygota</taxon>
        <taxon>Neoptera</taxon>
        <taxon>Endopterygota</taxon>
        <taxon>Lepidoptera</taxon>
        <taxon>Glossata</taxon>
        <taxon>Ditrysia</taxon>
        <taxon>Papilionoidea</taxon>
        <taxon>Nymphalidae</taxon>
        <taxon>Satyrinae</taxon>
        <taxon>Satyrini</taxon>
        <taxon>Parargina</taxon>
        <taxon>Pararge</taxon>
    </lineage>
</organism>
<feature type="non-terminal residue" evidence="2">
    <location>
        <position position="1"/>
    </location>
</feature>
<sequence length="121" mass="12768">PVGGTSTSLSGRRVRIPARTSNSCAFEAIKISLASTVKENIVRKPACLRVLHKVLKASTQSSATCYHKVAACEANTGNANRAVCGTDGRTYPSKCHLMKAQCTGETVTIAHRGPCVVLIVI</sequence>
<dbReference type="InterPro" id="IPR002350">
    <property type="entry name" value="Kazal_dom"/>
</dbReference>
<dbReference type="CDD" id="cd00104">
    <property type="entry name" value="KAZAL_FS"/>
    <property type="match status" value="1"/>
</dbReference>
<evidence type="ECO:0000313" key="2">
    <source>
        <dbReference type="EMBL" id="CAH2220828.1"/>
    </source>
</evidence>
<dbReference type="PROSITE" id="PS51465">
    <property type="entry name" value="KAZAL_2"/>
    <property type="match status" value="1"/>
</dbReference>
<dbReference type="Pfam" id="PF07648">
    <property type="entry name" value="Kazal_2"/>
    <property type="match status" value="1"/>
</dbReference>
<dbReference type="AlphaFoldDB" id="A0A8S4QTN7"/>
<dbReference type="EMBL" id="CAKXAJ010020226">
    <property type="protein sequence ID" value="CAH2220828.1"/>
    <property type="molecule type" value="Genomic_DNA"/>
</dbReference>
<keyword evidence="3" id="KW-1185">Reference proteome</keyword>
<dbReference type="Gene3D" id="3.30.60.30">
    <property type="match status" value="1"/>
</dbReference>
<gene>
    <name evidence="2" type="primary">jg27233</name>
    <name evidence="2" type="ORF">PAEG_LOCUS6647</name>
</gene>
<dbReference type="SMART" id="SM00280">
    <property type="entry name" value="KAZAL"/>
    <property type="match status" value="1"/>
</dbReference>
<name>A0A8S4QTN7_9NEOP</name>